<dbReference type="EMBL" id="MT143841">
    <property type="protein sequence ID" value="QJB03352.1"/>
    <property type="molecule type" value="Genomic_DNA"/>
</dbReference>
<gene>
    <name evidence="1" type="ORF">MM171A02173_0010</name>
    <name evidence="2" type="ORF">MM171B00773_0004</name>
</gene>
<dbReference type="EMBL" id="MT143559">
    <property type="protein sequence ID" value="QJA98185.1"/>
    <property type="molecule type" value="Genomic_DNA"/>
</dbReference>
<evidence type="ECO:0000313" key="2">
    <source>
        <dbReference type="EMBL" id="QJB03352.1"/>
    </source>
</evidence>
<proteinExistence type="predicted"/>
<dbReference type="AlphaFoldDB" id="A0A6M3LZI9"/>
<evidence type="ECO:0000313" key="1">
    <source>
        <dbReference type="EMBL" id="QJA98185.1"/>
    </source>
</evidence>
<sequence length="55" mass="6190">MSNIKKLSLGLCLHCLKPNDEAVICSRCKGLLKWDKMSHKGIFPTNPVTVLRKSH</sequence>
<reference evidence="1" key="1">
    <citation type="submission" date="2020-03" db="EMBL/GenBank/DDBJ databases">
        <title>The deep terrestrial virosphere.</title>
        <authorList>
            <person name="Holmfeldt K."/>
            <person name="Nilsson E."/>
            <person name="Simone D."/>
            <person name="Lopez-Fernandez M."/>
            <person name="Wu X."/>
            <person name="de Brujin I."/>
            <person name="Lundin D."/>
            <person name="Andersson A."/>
            <person name="Bertilsson S."/>
            <person name="Dopson M."/>
        </authorList>
    </citation>
    <scope>NUCLEOTIDE SEQUENCE</scope>
    <source>
        <strain evidence="1">MM171A02173</strain>
        <strain evidence="2">MM171B00773</strain>
    </source>
</reference>
<accession>A0A6M3LZI9</accession>
<protein>
    <submittedName>
        <fullName evidence="1">Uncharacterized protein</fullName>
    </submittedName>
</protein>
<name>A0A6M3LZI9_9ZZZZ</name>
<organism evidence="1">
    <name type="scientific">viral metagenome</name>
    <dbReference type="NCBI Taxonomy" id="1070528"/>
    <lineage>
        <taxon>unclassified sequences</taxon>
        <taxon>metagenomes</taxon>
        <taxon>organismal metagenomes</taxon>
    </lineage>
</organism>